<evidence type="ECO:0000259" key="2">
    <source>
        <dbReference type="Pfam" id="PF05569"/>
    </source>
</evidence>
<dbReference type="InterPro" id="IPR032250">
    <property type="entry name" value="DUF4825"/>
</dbReference>
<feature type="transmembrane region" description="Helical" evidence="1">
    <location>
        <begin position="345"/>
        <end position="364"/>
    </location>
</feature>
<keyword evidence="1" id="KW-0472">Membrane</keyword>
<dbReference type="PANTHER" id="PTHR34978">
    <property type="entry name" value="POSSIBLE SENSOR-TRANSDUCER PROTEIN BLAR"/>
    <property type="match status" value="1"/>
</dbReference>
<keyword evidence="1" id="KW-1133">Transmembrane helix</keyword>
<dbReference type="InterPro" id="IPR052173">
    <property type="entry name" value="Beta-lactam_resp_regulator"/>
</dbReference>
<accession>A0A2S8R6E3</accession>
<sequence length="1048" mass="117952">MLENLFLTVIKMSATASITAVIVILLRQLVGRKLPRIFSYAAWAIVLIRLLVPLSIQSGFSLFNIVESPATAIDRAMSTTELGDRSTPHGSVDDEGKIKVNSTGINEIGFNTNENMHLKNEENRMDINTKANTHTDEVLPSVRTSPISLIAYIWLSVTLALLGLGIYAYIRTAIKLKIAVLFDDNGLVEECSKNLNLNRKTEIYVADMVDTPVVTGLTRVRIILPASFVQKCDIRDLKHVITHELVHIKRLDYVTKLLAVLALSIHWFNPLMWLCFLLSQKDMEMSCDAKVLSVHKNDIRSEYAKSLLNIAAKQNALLHGGLLAFGESNIRSRIMGIMRFKKNKAWLGIAAALLLIVFACILLTNGKSDDTGKSKPIATEKILSNLLEHRTRYIGDASNVSNLLGKLPYGENKEGIELATDSRPYGITINYRLEDIEGASEDTIKSMEPVLQDNALILFSLIENVDTVKFNILPVNMEVQFERSEMQQYFDRELWDYSKDKKSYEEFLLDVYFKIFIFPEKYSISMSSVPGMRVVVSLNAALYDATCSKKCSTEHGSLLTWDRNTGKITDHGKSLNFTLGEPVYWSPLGMEETVRENIVTISILNTDSEIIAEKRIRIEKEDTHSYRAKQSYGIITGSYHDFMQDSDTVNENIINENDDVNGLTAHAAAMEELLDSSDFRYMTEEQMEAILKTLPEIIRDNYYGIGRIENNGSGYVLLTCKSGAKRLPEDTICCGFSPADSELEQLILQDADENEICRFPLGLAVSYYNGNDIFYIAVGDASKNTSRISQIASYQLSGNLDFIEYERQAKKRGTSLFIPQEGSYISADIWINRSHLPEYISIDESFAAEIESRLSSIAKTHCDFSSGVLKSMGINIVLADRNNYELCIFDDGRKAIHRWSDRNAVLVDSEVHDMIADFVMKKTPWEWVELSEIHDIVKAEMRMKLYRDSGEEVQIVEDRDTLRELEELLSKAKLTGCGGCPYTALLLLTREDGETITLHIATDSCDNMILGTTAGYDYGPDPGQTGLGGNVNRQEVLKRIFDQINWER</sequence>
<evidence type="ECO:0000256" key="1">
    <source>
        <dbReference type="SAM" id="Phobius"/>
    </source>
</evidence>
<proteinExistence type="predicted"/>
<feature type="transmembrane region" description="Helical" evidence="1">
    <location>
        <begin position="6"/>
        <end position="26"/>
    </location>
</feature>
<dbReference type="InterPro" id="IPR008756">
    <property type="entry name" value="Peptidase_M56"/>
</dbReference>
<evidence type="ECO:0008006" key="6">
    <source>
        <dbReference type="Google" id="ProtNLM"/>
    </source>
</evidence>
<dbReference type="EMBL" id="NEMB01000003">
    <property type="protein sequence ID" value="PQQ65366.1"/>
    <property type="molecule type" value="Genomic_DNA"/>
</dbReference>
<comment type="caution">
    <text evidence="4">The sequence shown here is derived from an EMBL/GenBank/DDBJ whole genome shotgun (WGS) entry which is preliminary data.</text>
</comment>
<evidence type="ECO:0000313" key="4">
    <source>
        <dbReference type="EMBL" id="PQQ65366.1"/>
    </source>
</evidence>
<reference evidence="4 5" key="1">
    <citation type="journal article" date="2018" name="Syst. Appl. Microbiol.">
        <title>Characterization and high-quality draft genome sequence of Herbivorax saccincola A7, an anaerobic, alkaliphilic, thermophilic, cellulolytic, and xylanolytic bacterium.</title>
        <authorList>
            <person name="Aikawa S."/>
            <person name="Baramee S."/>
            <person name="Sermsathanaswadi J."/>
            <person name="Thianheng P."/>
            <person name="Tachaapaikoon C."/>
            <person name="Shikata A."/>
            <person name="Waeonukul R."/>
            <person name="Pason P."/>
            <person name="Ratanakhanokchai K."/>
            <person name="Kosugi A."/>
        </authorList>
    </citation>
    <scope>NUCLEOTIDE SEQUENCE [LARGE SCALE GENOMIC DNA]</scope>
    <source>
        <strain evidence="4 5">A7</strain>
    </source>
</reference>
<evidence type="ECO:0000313" key="5">
    <source>
        <dbReference type="Proteomes" id="UP000239720"/>
    </source>
</evidence>
<dbReference type="Pfam" id="PF16107">
    <property type="entry name" value="DUF4825"/>
    <property type="match status" value="1"/>
</dbReference>
<dbReference type="AlphaFoldDB" id="A0A2S8R6E3"/>
<dbReference type="OrthoDB" id="9804799at2"/>
<feature type="domain" description="DUF4825" evidence="3">
    <location>
        <begin position="386"/>
        <end position="472"/>
    </location>
</feature>
<keyword evidence="1" id="KW-0812">Transmembrane</keyword>
<dbReference type="PANTHER" id="PTHR34978:SF3">
    <property type="entry name" value="SLR0241 PROTEIN"/>
    <property type="match status" value="1"/>
</dbReference>
<feature type="transmembrane region" description="Helical" evidence="1">
    <location>
        <begin position="38"/>
        <end position="56"/>
    </location>
</feature>
<organism evidence="4 5">
    <name type="scientific">Acetivibrio saccincola</name>
    <dbReference type="NCBI Taxonomy" id="1677857"/>
    <lineage>
        <taxon>Bacteria</taxon>
        <taxon>Bacillati</taxon>
        <taxon>Bacillota</taxon>
        <taxon>Clostridia</taxon>
        <taxon>Eubacteriales</taxon>
        <taxon>Oscillospiraceae</taxon>
        <taxon>Acetivibrio</taxon>
    </lineage>
</organism>
<feature type="transmembrane region" description="Helical" evidence="1">
    <location>
        <begin position="149"/>
        <end position="170"/>
    </location>
</feature>
<protein>
    <recommendedName>
        <fullName evidence="6">Signal transducer regulating beta-lactamase production, contains metallopeptidase domain</fullName>
    </recommendedName>
</protein>
<gene>
    <name evidence="4" type="ORF">B9R14_00315</name>
</gene>
<dbReference type="Proteomes" id="UP000239720">
    <property type="component" value="Unassembled WGS sequence"/>
</dbReference>
<evidence type="ECO:0000259" key="3">
    <source>
        <dbReference type="Pfam" id="PF16107"/>
    </source>
</evidence>
<dbReference type="CDD" id="cd07341">
    <property type="entry name" value="M56_BlaR1_MecR1_like"/>
    <property type="match status" value="1"/>
</dbReference>
<dbReference type="Pfam" id="PF05569">
    <property type="entry name" value="Peptidase_M56"/>
    <property type="match status" value="1"/>
</dbReference>
<name>A0A2S8R6E3_9FIRM</name>
<feature type="domain" description="Peptidase M56" evidence="2">
    <location>
        <begin position="8"/>
        <end position="336"/>
    </location>
</feature>